<evidence type="ECO:0000313" key="3">
    <source>
        <dbReference type="Proteomes" id="UP001597308"/>
    </source>
</evidence>
<feature type="region of interest" description="Disordered" evidence="1">
    <location>
        <begin position="1"/>
        <end position="63"/>
    </location>
</feature>
<organism evidence="2 3">
    <name type="scientific">Methylopila henanensis</name>
    <dbReference type="NCBI Taxonomy" id="873516"/>
    <lineage>
        <taxon>Bacteria</taxon>
        <taxon>Pseudomonadati</taxon>
        <taxon>Pseudomonadota</taxon>
        <taxon>Alphaproteobacteria</taxon>
        <taxon>Hyphomicrobiales</taxon>
        <taxon>Methylopilaceae</taxon>
        <taxon>Methylopila</taxon>
    </lineage>
</organism>
<comment type="caution">
    <text evidence="2">The sequence shown here is derived from an EMBL/GenBank/DDBJ whole genome shotgun (WGS) entry which is preliminary data.</text>
</comment>
<reference evidence="3" key="1">
    <citation type="journal article" date="2019" name="Int. J. Syst. Evol. Microbiol.">
        <title>The Global Catalogue of Microorganisms (GCM) 10K type strain sequencing project: providing services to taxonomists for standard genome sequencing and annotation.</title>
        <authorList>
            <consortium name="The Broad Institute Genomics Platform"/>
            <consortium name="The Broad Institute Genome Sequencing Center for Infectious Disease"/>
            <person name="Wu L."/>
            <person name="Ma J."/>
        </authorList>
    </citation>
    <scope>NUCLEOTIDE SEQUENCE [LARGE SCALE GENOMIC DNA]</scope>
    <source>
        <strain evidence="3">KCTC 23707</strain>
    </source>
</reference>
<keyword evidence="3" id="KW-1185">Reference proteome</keyword>
<accession>A0ABW4K421</accession>
<sequence>MAERKRYDEPEMVREPGVEPDRREGHERDFMASDDIEDGATGSEDSGAGSFLDRFLPPRSSGR</sequence>
<evidence type="ECO:0000256" key="1">
    <source>
        <dbReference type="SAM" id="MobiDB-lite"/>
    </source>
</evidence>
<dbReference type="EMBL" id="JBHUER010000003">
    <property type="protein sequence ID" value="MFD1702487.1"/>
    <property type="molecule type" value="Genomic_DNA"/>
</dbReference>
<dbReference type="RefSeq" id="WP_378797833.1">
    <property type="nucleotide sequence ID" value="NZ_JBHUER010000003.1"/>
</dbReference>
<dbReference type="Proteomes" id="UP001597308">
    <property type="component" value="Unassembled WGS sequence"/>
</dbReference>
<gene>
    <name evidence="2" type="ORF">ACFSCV_05645</name>
</gene>
<feature type="compositionally biased region" description="Basic and acidic residues" evidence="1">
    <location>
        <begin position="1"/>
        <end position="31"/>
    </location>
</feature>
<evidence type="ECO:0008006" key="4">
    <source>
        <dbReference type="Google" id="ProtNLM"/>
    </source>
</evidence>
<evidence type="ECO:0000313" key="2">
    <source>
        <dbReference type="EMBL" id="MFD1702487.1"/>
    </source>
</evidence>
<proteinExistence type="predicted"/>
<name>A0ABW4K421_9HYPH</name>
<protein>
    <recommendedName>
        <fullName evidence="4">TIGR02300 family protein</fullName>
    </recommendedName>
</protein>